<dbReference type="EMBL" id="MGEQ01000002">
    <property type="protein sequence ID" value="OGL88006.1"/>
    <property type="molecule type" value="Genomic_DNA"/>
</dbReference>
<gene>
    <name evidence="1" type="ORF">A3I41_02770</name>
</gene>
<name>A0A1F7VBW8_9BACT</name>
<accession>A0A1F7VBW8</accession>
<reference evidence="1 2" key="1">
    <citation type="journal article" date="2016" name="Nat. Commun.">
        <title>Thousands of microbial genomes shed light on interconnected biogeochemical processes in an aquifer system.</title>
        <authorList>
            <person name="Anantharaman K."/>
            <person name="Brown C.T."/>
            <person name="Hug L.A."/>
            <person name="Sharon I."/>
            <person name="Castelle C.J."/>
            <person name="Probst A.J."/>
            <person name="Thomas B.C."/>
            <person name="Singh A."/>
            <person name="Wilkins M.J."/>
            <person name="Karaoz U."/>
            <person name="Brodie E.L."/>
            <person name="Williams K.H."/>
            <person name="Hubbard S.S."/>
            <person name="Banfield J.F."/>
        </authorList>
    </citation>
    <scope>NUCLEOTIDE SEQUENCE [LARGE SCALE GENOMIC DNA]</scope>
</reference>
<protein>
    <recommendedName>
        <fullName evidence="3">DUF721 domain-containing protein</fullName>
    </recommendedName>
</protein>
<evidence type="ECO:0000313" key="1">
    <source>
        <dbReference type="EMBL" id="OGL88006.1"/>
    </source>
</evidence>
<sequence>MGMSSMKQLVRRQIQRKQFGTAITSSQIVGWGNEFLRDVLPMDRDADARVISYKDGLLKIVTKSGSTTQYLKEFEEELRNRMMEKFQDTKLDKVIFQINRALLEEHL</sequence>
<evidence type="ECO:0000313" key="2">
    <source>
        <dbReference type="Proteomes" id="UP000176593"/>
    </source>
</evidence>
<organism evidence="1 2">
    <name type="scientific">Candidatus Uhrbacteria bacterium RIFCSPLOWO2_02_FULL_48_18</name>
    <dbReference type="NCBI Taxonomy" id="1802408"/>
    <lineage>
        <taxon>Bacteria</taxon>
        <taxon>Candidatus Uhriibacteriota</taxon>
    </lineage>
</organism>
<dbReference type="AlphaFoldDB" id="A0A1F7VBW8"/>
<dbReference type="Proteomes" id="UP000176593">
    <property type="component" value="Unassembled WGS sequence"/>
</dbReference>
<proteinExistence type="predicted"/>
<evidence type="ECO:0008006" key="3">
    <source>
        <dbReference type="Google" id="ProtNLM"/>
    </source>
</evidence>
<comment type="caution">
    <text evidence="1">The sequence shown here is derived from an EMBL/GenBank/DDBJ whole genome shotgun (WGS) entry which is preliminary data.</text>
</comment>